<dbReference type="EMBL" id="CAOQHR010000001">
    <property type="protein sequence ID" value="CAI6283835.1"/>
    <property type="molecule type" value="Genomic_DNA"/>
</dbReference>
<feature type="transmembrane region" description="Helical" evidence="2">
    <location>
        <begin position="262"/>
        <end position="280"/>
    </location>
</feature>
<proteinExistence type="predicted"/>
<feature type="compositionally biased region" description="Basic and acidic residues" evidence="1">
    <location>
        <begin position="88"/>
        <end position="120"/>
    </location>
</feature>
<evidence type="ECO:0000313" key="3">
    <source>
        <dbReference type="EMBL" id="CAI6283835.1"/>
    </source>
</evidence>
<dbReference type="Proteomes" id="UP001152607">
    <property type="component" value="Unassembled WGS sequence"/>
</dbReference>
<organism evidence="3 4">
    <name type="scientific">Periconia digitata</name>
    <dbReference type="NCBI Taxonomy" id="1303443"/>
    <lineage>
        <taxon>Eukaryota</taxon>
        <taxon>Fungi</taxon>
        <taxon>Dikarya</taxon>
        <taxon>Ascomycota</taxon>
        <taxon>Pezizomycotina</taxon>
        <taxon>Dothideomycetes</taxon>
        <taxon>Pleosporomycetidae</taxon>
        <taxon>Pleosporales</taxon>
        <taxon>Massarineae</taxon>
        <taxon>Periconiaceae</taxon>
        <taxon>Periconia</taxon>
    </lineage>
</organism>
<feature type="compositionally biased region" description="Basic residues" evidence="1">
    <location>
        <begin position="28"/>
        <end position="50"/>
    </location>
</feature>
<protein>
    <submittedName>
        <fullName evidence="3">Uncharacterized protein</fullName>
    </submittedName>
</protein>
<evidence type="ECO:0000256" key="2">
    <source>
        <dbReference type="SAM" id="Phobius"/>
    </source>
</evidence>
<evidence type="ECO:0000256" key="1">
    <source>
        <dbReference type="SAM" id="MobiDB-lite"/>
    </source>
</evidence>
<gene>
    <name evidence="3" type="ORF">PDIGIT_LOCUS2218</name>
</gene>
<keyword evidence="2" id="KW-0472">Membrane</keyword>
<name>A0A9W4U6A7_9PLEO</name>
<accession>A0A9W4U6A7</accession>
<comment type="caution">
    <text evidence="3">The sequence shown here is derived from an EMBL/GenBank/DDBJ whole genome shotgun (WGS) entry which is preliminary data.</text>
</comment>
<reference evidence="3" key="1">
    <citation type="submission" date="2023-01" db="EMBL/GenBank/DDBJ databases">
        <authorList>
            <person name="Van Ghelder C."/>
            <person name="Rancurel C."/>
        </authorList>
    </citation>
    <scope>NUCLEOTIDE SEQUENCE</scope>
    <source>
        <strain evidence="3">CNCM I-4278</strain>
    </source>
</reference>
<dbReference type="OrthoDB" id="5419542at2759"/>
<keyword evidence="2" id="KW-1133">Transmembrane helix</keyword>
<dbReference type="AlphaFoldDB" id="A0A9W4U6A7"/>
<feature type="compositionally biased region" description="Low complexity" evidence="1">
    <location>
        <begin position="75"/>
        <end position="86"/>
    </location>
</feature>
<keyword evidence="4" id="KW-1185">Reference proteome</keyword>
<keyword evidence="2" id="KW-0812">Transmembrane</keyword>
<sequence>MAAESSPFRSNLFQPIPPRGSEQQTTPKKSHLHPLHHHAHKHHHRHSSRHAAKEAVQSAIQLHPPTSFGDLLNKAKSSGSSTPAHSASRRESIQEGKADVSKEQPKPQEMRKPVRQKDVEAEKKMVQIREEELRCSLQNLSDQSLKTSRLLDDTYYSLLEKMSTLHQTLGNLQDLASLTKELHENFDADTKEITDDIRGQYEGFKDFQDQDEQIAALEARLHAGRDKANDLNARLAEARSCVEARAKSEAELELRNTRRVRMMWGIIGTIGALILAMMLFQRFRPTHPELDRNSPLDLASRQKLLEAPISNEAKEALCGNPVYTISAPMDSTARPTASR</sequence>
<feature type="region of interest" description="Disordered" evidence="1">
    <location>
        <begin position="1"/>
        <end position="120"/>
    </location>
</feature>
<evidence type="ECO:0000313" key="4">
    <source>
        <dbReference type="Proteomes" id="UP001152607"/>
    </source>
</evidence>